<feature type="binding site" evidence="10">
    <location>
        <position position="69"/>
    </location>
    <ligand>
        <name>Zn(2+)</name>
        <dbReference type="ChEBI" id="CHEBI:29105"/>
    </ligand>
</feature>
<feature type="binding site" evidence="10">
    <location>
        <position position="73"/>
    </location>
    <ligand>
        <name>substrate</name>
    </ligand>
</feature>
<feature type="binding site" evidence="10">
    <location>
        <begin position="128"/>
        <end position="130"/>
    </location>
    <ligand>
        <name>substrate</name>
    </ligand>
</feature>
<comment type="catalytic activity">
    <reaction evidence="1 10">
        <text>2 D-sedoheptulose 7-phosphate = D-glycero-alpha-D-manno-heptose 7-phosphate + D-glycero-beta-D-manno-heptose 7-phosphate</text>
        <dbReference type="Rhea" id="RHEA:27489"/>
        <dbReference type="ChEBI" id="CHEBI:57483"/>
        <dbReference type="ChEBI" id="CHEBI:60203"/>
        <dbReference type="ChEBI" id="CHEBI:60204"/>
        <dbReference type="EC" id="5.3.1.28"/>
    </reaction>
</comment>
<keyword evidence="6 10" id="KW-0479">Metal-binding</keyword>
<comment type="caution">
    <text evidence="12">The sequence shown here is derived from an EMBL/GenBank/DDBJ whole genome shotgun (WGS) entry which is preliminary data.</text>
</comment>
<evidence type="ECO:0000256" key="3">
    <source>
        <dbReference type="ARBA" id="ARBA00004496"/>
    </source>
</evidence>
<keyword evidence="13" id="KW-1185">Reference proteome</keyword>
<evidence type="ECO:0000256" key="6">
    <source>
        <dbReference type="ARBA" id="ARBA00022723"/>
    </source>
</evidence>
<feature type="binding site" evidence="10">
    <location>
        <position position="188"/>
    </location>
    <ligand>
        <name>Zn(2+)</name>
        <dbReference type="ChEBI" id="CHEBI:29105"/>
    </ligand>
</feature>
<feature type="binding site" evidence="10">
    <location>
        <position position="133"/>
    </location>
    <ligand>
        <name>substrate</name>
    </ligand>
</feature>
<dbReference type="PANTHER" id="PTHR30390">
    <property type="entry name" value="SEDOHEPTULOSE 7-PHOSPHATE ISOMERASE / DNAA INITIATOR-ASSOCIATING FACTOR FOR REPLICATION INITIATION"/>
    <property type="match status" value="1"/>
</dbReference>
<keyword evidence="9 10" id="KW-0119">Carbohydrate metabolism</keyword>
<evidence type="ECO:0000256" key="5">
    <source>
        <dbReference type="ARBA" id="ARBA00022490"/>
    </source>
</evidence>
<feature type="binding site" evidence="10">
    <location>
        <position position="180"/>
    </location>
    <ligand>
        <name>substrate</name>
    </ligand>
</feature>
<dbReference type="PROSITE" id="PS51464">
    <property type="entry name" value="SIS"/>
    <property type="match status" value="1"/>
</dbReference>
<dbReference type="Gene3D" id="3.40.50.10490">
    <property type="entry name" value="Glucose-6-phosphate isomerase like protein, domain 1"/>
    <property type="match status" value="1"/>
</dbReference>
<dbReference type="InterPro" id="IPR046348">
    <property type="entry name" value="SIS_dom_sf"/>
</dbReference>
<evidence type="ECO:0000313" key="13">
    <source>
        <dbReference type="Proteomes" id="UP001597327"/>
    </source>
</evidence>
<feature type="binding site" evidence="10">
    <location>
        <position position="180"/>
    </location>
    <ligand>
        <name>Zn(2+)</name>
        <dbReference type="ChEBI" id="CHEBI:29105"/>
    </ligand>
</feature>
<dbReference type="Proteomes" id="UP001597327">
    <property type="component" value="Unassembled WGS sequence"/>
</dbReference>
<dbReference type="EMBL" id="JBHUFA010000003">
    <property type="protein sequence ID" value="MFD1696031.1"/>
    <property type="molecule type" value="Genomic_DNA"/>
</dbReference>
<keyword evidence="5 10" id="KW-0963">Cytoplasm</keyword>
<feature type="domain" description="SIS" evidence="11">
    <location>
        <begin position="45"/>
        <end position="204"/>
    </location>
</feature>
<feature type="binding site" evidence="10">
    <location>
        <position position="73"/>
    </location>
    <ligand>
        <name>Zn(2+)</name>
        <dbReference type="ChEBI" id="CHEBI:29105"/>
    </ligand>
</feature>
<protein>
    <recommendedName>
        <fullName evidence="10">Phosphoheptose isomerase</fullName>
        <ecNumber evidence="10">5.3.1.28</ecNumber>
    </recommendedName>
    <alternativeName>
        <fullName evidence="10">Sedoheptulose 7-phosphate isomerase</fullName>
    </alternativeName>
</protein>
<comment type="cofactor">
    <cofactor evidence="10">
        <name>Zn(2+)</name>
        <dbReference type="ChEBI" id="CHEBI:29105"/>
    </cofactor>
    <text evidence="10">Binds 1 zinc ion per subunit.</text>
</comment>
<evidence type="ECO:0000259" key="11">
    <source>
        <dbReference type="PROSITE" id="PS51464"/>
    </source>
</evidence>
<dbReference type="InterPro" id="IPR001347">
    <property type="entry name" value="SIS_dom"/>
</dbReference>
<reference evidence="13" key="1">
    <citation type="journal article" date="2019" name="Int. J. Syst. Evol. Microbiol.">
        <title>The Global Catalogue of Microorganisms (GCM) 10K type strain sequencing project: providing services to taxonomists for standard genome sequencing and annotation.</title>
        <authorList>
            <consortium name="The Broad Institute Genomics Platform"/>
            <consortium name="The Broad Institute Genome Sequencing Center for Infectious Disease"/>
            <person name="Wu L."/>
            <person name="Ma J."/>
        </authorList>
    </citation>
    <scope>NUCLEOTIDE SEQUENCE [LARGE SCALE GENOMIC DNA]</scope>
    <source>
        <strain evidence="13">JCM 3369</strain>
    </source>
</reference>
<evidence type="ECO:0000313" key="12">
    <source>
        <dbReference type="EMBL" id="MFD1696031.1"/>
    </source>
</evidence>
<dbReference type="EC" id="5.3.1.28" evidence="10"/>
<evidence type="ECO:0000256" key="7">
    <source>
        <dbReference type="ARBA" id="ARBA00022833"/>
    </source>
</evidence>
<dbReference type="RefSeq" id="WP_377175569.1">
    <property type="nucleotide sequence ID" value="NZ_JBHUFA010000003.1"/>
</dbReference>
<dbReference type="InterPro" id="IPR035461">
    <property type="entry name" value="GmhA/DiaA"/>
</dbReference>
<feature type="binding site" evidence="10">
    <location>
        <begin position="102"/>
        <end position="103"/>
    </location>
    <ligand>
        <name>substrate</name>
    </ligand>
</feature>
<evidence type="ECO:0000256" key="1">
    <source>
        <dbReference type="ARBA" id="ARBA00000348"/>
    </source>
</evidence>
<comment type="function">
    <text evidence="2 10">Catalyzes the isomerization of sedoheptulose 7-phosphate in D-glycero-D-manno-heptose 7-phosphate.</text>
</comment>
<accession>A0ABW4JXX8</accession>
<dbReference type="InterPro" id="IPR004515">
    <property type="entry name" value="Phosphoheptose_Isoase"/>
</dbReference>
<evidence type="ECO:0000256" key="8">
    <source>
        <dbReference type="ARBA" id="ARBA00023235"/>
    </source>
</evidence>
<dbReference type="HAMAP" id="MF_00067">
    <property type="entry name" value="GmhA"/>
    <property type="match status" value="1"/>
</dbReference>
<evidence type="ECO:0000256" key="4">
    <source>
        <dbReference type="ARBA" id="ARBA00009894"/>
    </source>
</evidence>
<comment type="subcellular location">
    <subcellularLocation>
        <location evidence="3 10">Cytoplasm</location>
    </subcellularLocation>
</comment>
<dbReference type="PANTHER" id="PTHR30390:SF6">
    <property type="entry name" value="DNAA INITIATOR-ASSOCIATING PROTEIN DIAA"/>
    <property type="match status" value="1"/>
</dbReference>
<dbReference type="Pfam" id="PF13580">
    <property type="entry name" value="SIS_2"/>
    <property type="match status" value="1"/>
</dbReference>
<gene>
    <name evidence="10" type="primary">gmhA</name>
    <name evidence="12" type="ORF">ACFSC7_10940</name>
</gene>
<name>A0ABW4JXX8_9HYPH</name>
<proteinExistence type="inferred from homology"/>
<comment type="miscellaneous">
    <text evidence="10">The reaction produces a racemic mixture of D-glycero-alpha-D-manno-heptose 7-phosphate and D-glycero-beta-D-manno-heptose 7-phosphate.</text>
</comment>
<evidence type="ECO:0000256" key="2">
    <source>
        <dbReference type="ARBA" id="ARBA00003172"/>
    </source>
</evidence>
<comment type="pathway">
    <text evidence="10">Carbohydrate biosynthesis; D-glycero-D-manno-heptose 7-phosphate biosynthesis; D-glycero-alpha-D-manno-heptose 7-phosphate and D-glycero-beta-D-manno-heptose 7-phosphate from sedoheptulose 7-phosphate: step 1/1.</text>
</comment>
<comment type="subunit">
    <text evidence="10">Homotetramer.</text>
</comment>
<dbReference type="SUPFAM" id="SSF53697">
    <property type="entry name" value="SIS domain"/>
    <property type="match status" value="1"/>
</dbReference>
<evidence type="ECO:0000256" key="10">
    <source>
        <dbReference type="HAMAP-Rule" id="MF_00067"/>
    </source>
</evidence>
<dbReference type="CDD" id="cd05006">
    <property type="entry name" value="SIS_GmhA"/>
    <property type="match status" value="1"/>
</dbReference>
<keyword evidence="8 10" id="KW-0413">Isomerase</keyword>
<keyword evidence="7 10" id="KW-0862">Zinc</keyword>
<dbReference type="InterPro" id="IPR050099">
    <property type="entry name" value="SIS_GmhA/DiaA_subfam"/>
</dbReference>
<organism evidence="12 13">
    <name type="scientific">Roseibium aestuarii</name>
    <dbReference type="NCBI Taxonomy" id="2600299"/>
    <lineage>
        <taxon>Bacteria</taxon>
        <taxon>Pseudomonadati</taxon>
        <taxon>Pseudomonadota</taxon>
        <taxon>Alphaproteobacteria</taxon>
        <taxon>Hyphomicrobiales</taxon>
        <taxon>Stappiaceae</taxon>
        <taxon>Roseibium</taxon>
    </lineage>
</organism>
<comment type="similarity">
    <text evidence="4 10">Belongs to the SIS family. GmhA subfamily.</text>
</comment>
<sequence>MREGDLHQELEERIASELRQRRRMVEALEAEPALRGRMSEVVQVLCAALRGGGKLLLAGNGGSSAEAQHMAAEYVGRFLADRPGLPAIALTTDSSILTALGNDYGFETVFSRQVETLGKPGDVLMVYSTSGRSPNILKAVGRAKALGMTVIGFTGEGGQTLAEACDLCLVAPTQHTPHIQELHLMMGHMICGLVEACLFAGAEEG</sequence>
<feature type="binding site" evidence="10">
    <location>
        <begin position="60"/>
        <end position="62"/>
    </location>
    <ligand>
        <name>substrate</name>
    </ligand>
</feature>
<evidence type="ECO:0000256" key="9">
    <source>
        <dbReference type="ARBA" id="ARBA00023277"/>
    </source>
</evidence>